<feature type="domain" description="Glycosyltransferase 2-like" evidence="2">
    <location>
        <begin position="12"/>
        <end position="176"/>
    </location>
</feature>
<dbReference type="InterPro" id="IPR050256">
    <property type="entry name" value="Glycosyltransferase_2"/>
</dbReference>
<dbReference type="PANTHER" id="PTHR48090:SF6">
    <property type="entry name" value="SLR5056 PROTEIN"/>
    <property type="match status" value="1"/>
</dbReference>
<name>A0A928YU78_9GAMM</name>
<keyword evidence="1" id="KW-1133">Transmembrane helix</keyword>
<sequence length="323" mass="36122">MNNGLIGAGVAVVIPCYKVTQHIGGVIAAMPEWVERIYAVDDCCPESSGKFIESKIQDPRLRVIYNEKNKGVGGAVMAGYRAAIEDGMHVVVKVDGDGQMDPALMPDFVHPILAGEADYTKGNRFYNLEEISQMPKIRLFGNAILSLMNKISSGYWDVFDPTNGYTAVHVDVLKKLPFAKISERYFFESDMLFRLNTVRAKVIDIAMDASYGDEESNLKISKIVGEFTKKNIKNTCKRIFYNYYLRDMSVASLELLLAVPLLVFGLIYGVWNWVDFSSKGVTTPTGTVMLAVLPIVIGVQLLLSFLSYDIENVPRRVIHKRRV</sequence>
<evidence type="ECO:0000313" key="3">
    <source>
        <dbReference type="EMBL" id="MBE8718361.1"/>
    </source>
</evidence>
<keyword evidence="1" id="KW-0812">Transmembrane</keyword>
<dbReference type="Pfam" id="PF00535">
    <property type="entry name" value="Glycos_transf_2"/>
    <property type="match status" value="1"/>
</dbReference>
<evidence type="ECO:0000259" key="2">
    <source>
        <dbReference type="Pfam" id="PF00535"/>
    </source>
</evidence>
<accession>A0A928YU78</accession>
<protein>
    <submittedName>
        <fullName evidence="3">Glycosyltransferase family 2 protein</fullName>
    </submittedName>
</protein>
<dbReference type="AlphaFoldDB" id="A0A928YU78"/>
<proteinExistence type="predicted"/>
<gene>
    <name evidence="3" type="ORF">C4F51_14290</name>
</gene>
<feature type="transmembrane region" description="Helical" evidence="1">
    <location>
        <begin position="286"/>
        <end position="306"/>
    </location>
</feature>
<keyword evidence="1" id="KW-0472">Membrane</keyword>
<comment type="caution">
    <text evidence="3">The sequence shown here is derived from an EMBL/GenBank/DDBJ whole genome shotgun (WGS) entry which is preliminary data.</text>
</comment>
<dbReference type="CDD" id="cd04179">
    <property type="entry name" value="DPM_DPG-synthase_like"/>
    <property type="match status" value="1"/>
</dbReference>
<keyword evidence="4" id="KW-1185">Reference proteome</keyword>
<dbReference type="SUPFAM" id="SSF53448">
    <property type="entry name" value="Nucleotide-diphospho-sugar transferases"/>
    <property type="match status" value="1"/>
</dbReference>
<feature type="transmembrane region" description="Helical" evidence="1">
    <location>
        <begin position="255"/>
        <end position="274"/>
    </location>
</feature>
<organism evidence="3 4">
    <name type="scientific">Cellvibrio polysaccharolyticus</name>
    <dbReference type="NCBI Taxonomy" id="2082724"/>
    <lineage>
        <taxon>Bacteria</taxon>
        <taxon>Pseudomonadati</taxon>
        <taxon>Pseudomonadota</taxon>
        <taxon>Gammaproteobacteria</taxon>
        <taxon>Cellvibrionales</taxon>
        <taxon>Cellvibrionaceae</taxon>
        <taxon>Cellvibrio</taxon>
    </lineage>
</organism>
<dbReference type="Proteomes" id="UP000652567">
    <property type="component" value="Unassembled WGS sequence"/>
</dbReference>
<evidence type="ECO:0000256" key="1">
    <source>
        <dbReference type="SAM" id="Phobius"/>
    </source>
</evidence>
<evidence type="ECO:0000313" key="4">
    <source>
        <dbReference type="Proteomes" id="UP000652567"/>
    </source>
</evidence>
<dbReference type="EMBL" id="PRDL01000001">
    <property type="protein sequence ID" value="MBE8718361.1"/>
    <property type="molecule type" value="Genomic_DNA"/>
</dbReference>
<dbReference type="InterPro" id="IPR029044">
    <property type="entry name" value="Nucleotide-diphossugar_trans"/>
</dbReference>
<dbReference type="PANTHER" id="PTHR48090">
    <property type="entry name" value="UNDECAPRENYL-PHOSPHATE 4-DEOXY-4-FORMAMIDO-L-ARABINOSE TRANSFERASE-RELATED"/>
    <property type="match status" value="1"/>
</dbReference>
<dbReference type="InterPro" id="IPR001173">
    <property type="entry name" value="Glyco_trans_2-like"/>
</dbReference>
<dbReference type="Gene3D" id="3.90.550.10">
    <property type="entry name" value="Spore Coat Polysaccharide Biosynthesis Protein SpsA, Chain A"/>
    <property type="match status" value="1"/>
</dbReference>
<dbReference type="RefSeq" id="WP_193910873.1">
    <property type="nucleotide sequence ID" value="NZ_PRDL01000001.1"/>
</dbReference>
<reference evidence="3" key="1">
    <citation type="submission" date="2018-07" db="EMBL/GenBank/DDBJ databases">
        <title>Genome assembly of strain Ka43.</title>
        <authorList>
            <person name="Kukolya J."/>
            <person name="Nagy I."/>
            <person name="Horvath B."/>
            <person name="Toth A."/>
        </authorList>
    </citation>
    <scope>NUCLEOTIDE SEQUENCE</scope>
    <source>
        <strain evidence="3">KB43</strain>
    </source>
</reference>